<dbReference type="Gene3D" id="1.20.1280.50">
    <property type="match status" value="1"/>
</dbReference>
<evidence type="ECO:0000256" key="1">
    <source>
        <dbReference type="SAM" id="MobiDB-lite"/>
    </source>
</evidence>
<feature type="compositionally biased region" description="Low complexity" evidence="1">
    <location>
        <begin position="399"/>
        <end position="411"/>
    </location>
</feature>
<feature type="region of interest" description="Disordered" evidence="1">
    <location>
        <begin position="346"/>
        <end position="382"/>
    </location>
</feature>
<dbReference type="AlphaFoldDB" id="A0A7S3L1B9"/>
<evidence type="ECO:0000313" key="3">
    <source>
        <dbReference type="EMBL" id="CAE0406440.1"/>
    </source>
</evidence>
<evidence type="ECO:0000259" key="2">
    <source>
        <dbReference type="PROSITE" id="PS50181"/>
    </source>
</evidence>
<dbReference type="InterPro" id="IPR001810">
    <property type="entry name" value="F-box_dom"/>
</dbReference>
<feature type="compositionally biased region" description="Acidic residues" evidence="1">
    <location>
        <begin position="48"/>
        <end position="57"/>
    </location>
</feature>
<gene>
    <name evidence="3" type="ORF">ACOF00016_LOCUS4315</name>
</gene>
<feature type="region of interest" description="Disordered" evidence="1">
    <location>
        <begin position="395"/>
        <end position="419"/>
    </location>
</feature>
<dbReference type="Pfam" id="PF12937">
    <property type="entry name" value="F-box-like"/>
    <property type="match status" value="1"/>
</dbReference>
<dbReference type="SUPFAM" id="SSF81383">
    <property type="entry name" value="F-box domain"/>
    <property type="match status" value="1"/>
</dbReference>
<reference evidence="3" key="1">
    <citation type="submission" date="2021-01" db="EMBL/GenBank/DDBJ databases">
        <authorList>
            <person name="Corre E."/>
            <person name="Pelletier E."/>
            <person name="Niang G."/>
            <person name="Scheremetjew M."/>
            <person name="Finn R."/>
            <person name="Kale V."/>
            <person name="Holt S."/>
            <person name="Cochrane G."/>
            <person name="Meng A."/>
            <person name="Brown T."/>
            <person name="Cohen L."/>
        </authorList>
    </citation>
    <scope>NUCLEOTIDE SEQUENCE</scope>
    <source>
        <strain evidence="3">CCMP127</strain>
    </source>
</reference>
<feature type="compositionally biased region" description="Low complexity" evidence="1">
    <location>
        <begin position="58"/>
        <end position="68"/>
    </location>
</feature>
<dbReference type="CDD" id="cd09917">
    <property type="entry name" value="F-box_SF"/>
    <property type="match status" value="1"/>
</dbReference>
<sequence>MSVDPPSSPPAATTLLANNRKRGTFMNLPAVKRLYKPFELHRRNKDNTDDDDDEDGNQDPTTMTASQSELSSLLALLNPNQSTPRQCNLLLDLPEEVLYRITNHLDAPSLLRLRLVNTYYARLAARNEAGWERLCEHTWARKIHVCPTALALREDRLSAYRMSFGDATSRNYMHLQELLYDPDTQTGTVWYFRFKESAGADWTQLDPWWQGRPARQLVFLPDGTCQQYNPETKQVGSVQFGNAVADDDGNDGDGQGRNAAAVHNQQNEEGGEAAVQPTVTAPMNWRLLTRPMDLPTRHLGSYVRITVGGRDVPTYAVRRSPTGNWGFLMESCWGLFASFPLPARHGPSPPPFSDEEPAAPPPPAPARVTRNGAPMRRRLRRGSDGSTRWVWVREEAEETSNASSSSSSSTTPQPVDPDAMLRDDTHLLITNEIQWREAFLYNVGARTLPEGDEATDDFDRAWGGLGA</sequence>
<feature type="region of interest" description="Disordered" evidence="1">
    <location>
        <begin position="39"/>
        <end position="68"/>
    </location>
</feature>
<organism evidence="3">
    <name type="scientific">Amphora coffeiformis</name>
    <dbReference type="NCBI Taxonomy" id="265554"/>
    <lineage>
        <taxon>Eukaryota</taxon>
        <taxon>Sar</taxon>
        <taxon>Stramenopiles</taxon>
        <taxon>Ochrophyta</taxon>
        <taxon>Bacillariophyta</taxon>
        <taxon>Bacillariophyceae</taxon>
        <taxon>Bacillariophycidae</taxon>
        <taxon>Thalassiophysales</taxon>
        <taxon>Catenulaceae</taxon>
        <taxon>Amphora</taxon>
    </lineage>
</organism>
<feature type="domain" description="F-box" evidence="2">
    <location>
        <begin position="87"/>
        <end position="134"/>
    </location>
</feature>
<protein>
    <recommendedName>
        <fullName evidence="2">F-box domain-containing protein</fullName>
    </recommendedName>
</protein>
<proteinExistence type="predicted"/>
<feature type="region of interest" description="Disordered" evidence="1">
    <location>
        <begin position="1"/>
        <end position="20"/>
    </location>
</feature>
<dbReference type="EMBL" id="HBIM01005052">
    <property type="protein sequence ID" value="CAE0406440.1"/>
    <property type="molecule type" value="Transcribed_RNA"/>
</dbReference>
<accession>A0A7S3L1B9</accession>
<dbReference type="PROSITE" id="PS50181">
    <property type="entry name" value="FBOX"/>
    <property type="match status" value="1"/>
</dbReference>
<dbReference type="PANTHER" id="PTHR48218:SF3">
    <property type="entry name" value="OS07G0170800 PROTEIN"/>
    <property type="match status" value="1"/>
</dbReference>
<dbReference type="InterPro" id="IPR036047">
    <property type="entry name" value="F-box-like_dom_sf"/>
</dbReference>
<feature type="compositionally biased region" description="Pro residues" evidence="1">
    <location>
        <begin position="347"/>
        <end position="365"/>
    </location>
</feature>
<name>A0A7S3L1B9_9STRA</name>
<dbReference type="PANTHER" id="PTHR48218">
    <property type="entry name" value="F-BOX DOMAIN CONTAINING PROTEIN"/>
    <property type="match status" value="1"/>
</dbReference>